<feature type="region of interest" description="Disordered" evidence="3">
    <location>
        <begin position="88"/>
        <end position="113"/>
    </location>
</feature>
<dbReference type="InterPro" id="IPR001680">
    <property type="entry name" value="WD40_rpt"/>
</dbReference>
<feature type="domain" description="BEACH-type PH" evidence="5">
    <location>
        <begin position="1024"/>
        <end position="1137"/>
    </location>
</feature>
<evidence type="ECO:0000256" key="3">
    <source>
        <dbReference type="SAM" id="MobiDB-lite"/>
    </source>
</evidence>
<feature type="region of interest" description="Disordered" evidence="3">
    <location>
        <begin position="1"/>
        <end position="69"/>
    </location>
</feature>
<dbReference type="Pfam" id="PF14844">
    <property type="entry name" value="PH_BEACH"/>
    <property type="match status" value="1"/>
</dbReference>
<dbReference type="EMBL" id="BRYB01000808">
    <property type="protein sequence ID" value="GMI38175.1"/>
    <property type="molecule type" value="Genomic_DNA"/>
</dbReference>
<keyword evidence="2" id="KW-0677">Repeat</keyword>
<evidence type="ECO:0000256" key="2">
    <source>
        <dbReference type="ARBA" id="ARBA00022737"/>
    </source>
</evidence>
<evidence type="ECO:0000313" key="7">
    <source>
        <dbReference type="Proteomes" id="UP001165060"/>
    </source>
</evidence>
<dbReference type="PROSITE" id="PS50197">
    <property type="entry name" value="BEACH"/>
    <property type="match status" value="1"/>
</dbReference>
<evidence type="ECO:0000259" key="4">
    <source>
        <dbReference type="PROSITE" id="PS50197"/>
    </source>
</evidence>
<dbReference type="CDD" id="cd06071">
    <property type="entry name" value="Beach"/>
    <property type="match status" value="1"/>
</dbReference>
<dbReference type="InterPro" id="IPR023362">
    <property type="entry name" value="PH-BEACH_dom"/>
</dbReference>
<dbReference type="PANTHER" id="PTHR13743">
    <property type="entry name" value="BEIGE/BEACH-RELATED"/>
    <property type="match status" value="1"/>
</dbReference>
<dbReference type="PROSITE" id="PS51783">
    <property type="entry name" value="PH_BEACH"/>
    <property type="match status" value="1"/>
</dbReference>
<feature type="compositionally biased region" description="Basic and acidic residues" evidence="3">
    <location>
        <begin position="975"/>
        <end position="992"/>
    </location>
</feature>
<feature type="region of interest" description="Disordered" evidence="3">
    <location>
        <begin position="940"/>
        <end position="1016"/>
    </location>
</feature>
<keyword evidence="1" id="KW-0853">WD repeat</keyword>
<evidence type="ECO:0000256" key="1">
    <source>
        <dbReference type="ARBA" id="ARBA00022574"/>
    </source>
</evidence>
<reference evidence="6 7" key="1">
    <citation type="journal article" date="2023" name="Commun. Biol.">
        <title>Genome analysis of Parmales, the sister group of diatoms, reveals the evolutionary specialization of diatoms from phago-mixotrophs to photoautotrophs.</title>
        <authorList>
            <person name="Ban H."/>
            <person name="Sato S."/>
            <person name="Yoshikawa S."/>
            <person name="Yamada K."/>
            <person name="Nakamura Y."/>
            <person name="Ichinomiya M."/>
            <person name="Sato N."/>
            <person name="Blanc-Mathieu R."/>
            <person name="Endo H."/>
            <person name="Kuwata A."/>
            <person name="Ogata H."/>
        </authorList>
    </citation>
    <scope>NUCLEOTIDE SEQUENCE [LARGE SCALE GENOMIC DNA]</scope>
</reference>
<name>A0ABQ6N136_9STRA</name>
<protein>
    <submittedName>
        <fullName evidence="6">Uncharacterized protein</fullName>
    </submittedName>
</protein>
<dbReference type="Pfam" id="PF02138">
    <property type="entry name" value="Beach"/>
    <property type="match status" value="1"/>
</dbReference>
<feature type="domain" description="BEACH" evidence="4">
    <location>
        <begin position="1158"/>
        <end position="1468"/>
    </location>
</feature>
<evidence type="ECO:0000313" key="6">
    <source>
        <dbReference type="EMBL" id="GMI38175.1"/>
    </source>
</evidence>
<dbReference type="InterPro" id="IPR036322">
    <property type="entry name" value="WD40_repeat_dom_sf"/>
</dbReference>
<dbReference type="InterPro" id="IPR015943">
    <property type="entry name" value="WD40/YVTN_repeat-like_dom_sf"/>
</dbReference>
<dbReference type="InterPro" id="IPR046851">
    <property type="entry name" value="NBCH_WD40"/>
</dbReference>
<dbReference type="PANTHER" id="PTHR13743:SF112">
    <property type="entry name" value="BEACH DOMAIN-CONTAINING PROTEIN"/>
    <property type="match status" value="1"/>
</dbReference>
<dbReference type="SUPFAM" id="SSF50729">
    <property type="entry name" value="PH domain-like"/>
    <property type="match status" value="1"/>
</dbReference>
<dbReference type="SUPFAM" id="SSF81837">
    <property type="entry name" value="BEACH domain"/>
    <property type="match status" value="1"/>
</dbReference>
<dbReference type="InterPro" id="IPR000409">
    <property type="entry name" value="BEACH_dom"/>
</dbReference>
<feature type="compositionally biased region" description="Basic and acidic residues" evidence="3">
    <location>
        <begin position="881"/>
        <end position="894"/>
    </location>
</feature>
<dbReference type="Gene3D" id="2.30.29.30">
    <property type="entry name" value="Pleckstrin-homology domain (PH domain)/Phosphotyrosine-binding domain (PTB)"/>
    <property type="match status" value="1"/>
</dbReference>
<feature type="compositionally biased region" description="Low complexity" evidence="3">
    <location>
        <begin position="996"/>
        <end position="1014"/>
    </location>
</feature>
<dbReference type="Gene3D" id="1.10.1540.10">
    <property type="entry name" value="BEACH domain"/>
    <property type="match status" value="1"/>
</dbReference>
<dbReference type="SMART" id="SM01026">
    <property type="entry name" value="Beach"/>
    <property type="match status" value="1"/>
</dbReference>
<organism evidence="6 7">
    <name type="scientific">Tetraparma gracilis</name>
    <dbReference type="NCBI Taxonomy" id="2962635"/>
    <lineage>
        <taxon>Eukaryota</taxon>
        <taxon>Sar</taxon>
        <taxon>Stramenopiles</taxon>
        <taxon>Ochrophyta</taxon>
        <taxon>Bolidophyceae</taxon>
        <taxon>Parmales</taxon>
        <taxon>Triparmaceae</taxon>
        <taxon>Tetraparma</taxon>
    </lineage>
</organism>
<gene>
    <name evidence="6" type="ORF">TeGR_g944</name>
</gene>
<feature type="region of interest" description="Disordered" evidence="3">
    <location>
        <begin position="648"/>
        <end position="695"/>
    </location>
</feature>
<dbReference type="SMART" id="SM00320">
    <property type="entry name" value="WD40"/>
    <property type="match status" value="4"/>
</dbReference>
<dbReference type="InterPro" id="IPR011993">
    <property type="entry name" value="PH-like_dom_sf"/>
</dbReference>
<dbReference type="Proteomes" id="UP001165060">
    <property type="component" value="Unassembled WGS sequence"/>
</dbReference>
<dbReference type="SUPFAM" id="SSF50978">
    <property type="entry name" value="WD40 repeat-like"/>
    <property type="match status" value="1"/>
</dbReference>
<feature type="region of interest" description="Disordered" evidence="3">
    <location>
        <begin position="824"/>
        <end position="843"/>
    </location>
</feature>
<feature type="non-terminal residue" evidence="6">
    <location>
        <position position="1"/>
    </location>
</feature>
<dbReference type="Pfam" id="PF20426">
    <property type="entry name" value="NBCH_WD40"/>
    <property type="match status" value="1"/>
</dbReference>
<feature type="compositionally biased region" description="Low complexity" evidence="3">
    <location>
        <begin position="29"/>
        <end position="47"/>
    </location>
</feature>
<sequence length="1915" mass="210475">PPPPSPLRSRRYSRRQPPSAALSASYEIQSQTHSSSHSHSNSNNTNSRGDEKEPSPPQPPSIDPNNFHTSLPTILKFLDENINGRRTREHSSSFVSGYDDGEDGGGTEIIPPSPSASAASFTASFDDTLYINALVSLMFKCPTFSLVNSIFTSTSFGSPLPALTSAPPPSSSTVLLTFSSFARSNKLSQRQLRPLLLALDADIKMRSQQSIRTTADLNADIAACLGSLCLSPDADHYLSYQEFFSWYSTHFIVPDLDIQKNPNKRVIRDGSAFCAVCEVLNHPFISPATFASTLVNLQYVVRCYDNALKIASVFGWQEKMLKLVGTAERKSPPDDSSRTQVLKIMCEVHMLLLSSDNAKVVHDGLAILRDSMSVCRIECMNGRLKGKKAALQLLTYIMGDLMKRKCERQDMLLSVMSIALEFVFLPLPVREVTGEGGSTTSDASEELGAIYCQFQLVNTLVDATGKIALSPSAPSNPVKGRGEIRGDILTEGRGLLRSLVVTLEQYASVLIEQSRKRDSADGSVVPNFKQAIVKTLDHLSSLLVVSYKFENSEEAVSNTVRLVRLLRRYREQQDGVDDRFPFEFIRLLVMELCSCHSHYLWQDLELKSPPHNLTAFIRDRSDSVLDAASTSSPAATNGASFNDTASTSSVGMFISDGDGDGDGDRNSGGGNREDSEREQTYQQSGADNEETGDEQGAGQDEILLAIAQGMSVDPKIIDWSCWESAFAENLAFSLRQEDAAVRSRLDELGLSDSFTTRTRQKLTILHNLRANCVIELSEAVSEKVFAQRVKNELRVSGEIKNRKTKEGFARERWQGILEELANERGPWGQRRAPVPPTAPDATPSSASFWILDETLNQKNIRCKFKRNPRGTQHRVASSLTRGDERRGRRPTADKALDANVLESIVEEVGRNSGEIEWAATGLMKDLKKYQRRATMHVGAIEGLEDKEKAAGGGGGEGEGEVPAPEEGAGGRQRKGSKESSKDSSRGREKAEKGTGTILSVPLSLSSSTTTLPNSRTGGYAANSATTFNAYVFKNCYIVRTTGRTFGDLEIQNETIRFSAASDHLQEEIETREEMSSWSWVTEPLGSCSFPIGDLASMRFRRFQQQPLSLELMFTDFKTVILTFDTSKSCKEFHKVVRYTFRPPHLNAFLGVSPRQVILKTKASFNKKLVTKAWVSREITTFDYLIALNSVAGRSFSDLTQYPVFPWVLSNYTSETIDLRDPANYRDFEWPMGAQTEARREACRERYAGLQMCYDPNDQDCDTRDLMPPFHHGTHYSCPGFVIWYLMRIEPFTSLHLQLQAGKFDKPDRMFKSVQGAWTSCTGNQGDVKELIPEFFHMPEFLTNYNGLDLGNTQSGAPVGDVELPKWASSPEEFVRINREALESEHVSKNIHKWIDLIFGHKCRPPTVAGGSMAAVEACNVFFHLTYNDAHDLGRMKQEDADLYNTYVKQIECFGQAPSVLFSRGHPTRSELKKDSAVVWPLCSAVPGANTTSKGNLSMPDAINSWYLGRSSVSGVVCLAEKKDLDTLVSDLFSPFRFATDDLGLAAVNLRHRKANLKSRFVGFEQSPPPGGRRVGGKLGMGHNNRTLGGGEGGWESFKSGSRGSERLAVLQTGAGGGGNLIFSCGYDDNSVQVNDMATGRFIQGLVKHKDVVSCLCLCEEGGGGMDDRLVTGSRDCTIMVWRINSGVADVNAGAVIDGVALRVLYGHDNALSCLVSNVCYDVVVSASEDGSVVVHTLNSGQYCRTIEGPVEEGGGEAGGRATISWAGVSSCGYIATYSKISRRLCVFSINGKLLAQRKDRHVYNAFSWSGDGQVLLCGGTSKVLLFLRASDLSVLSGIPNVSSGAEGGGRRGYLDGSCERNETKPFHTSITSILLTKDEKSLVVGLADGGLYCFCHDKNYLRKRFEKQLQSLGFF</sequence>
<dbReference type="InterPro" id="IPR036372">
    <property type="entry name" value="BEACH_dom_sf"/>
</dbReference>
<dbReference type="Gene3D" id="2.130.10.10">
    <property type="entry name" value="YVTN repeat-like/Quinoprotein amine dehydrogenase"/>
    <property type="match status" value="1"/>
</dbReference>
<dbReference type="InterPro" id="IPR050865">
    <property type="entry name" value="BEACH_Domain"/>
</dbReference>
<evidence type="ECO:0000259" key="5">
    <source>
        <dbReference type="PROSITE" id="PS51783"/>
    </source>
</evidence>
<accession>A0ABQ6N136</accession>
<comment type="caution">
    <text evidence="6">The sequence shown here is derived from an EMBL/GenBank/DDBJ whole genome shotgun (WGS) entry which is preliminary data.</text>
</comment>
<proteinExistence type="predicted"/>
<feature type="region of interest" description="Disordered" evidence="3">
    <location>
        <begin position="867"/>
        <end position="894"/>
    </location>
</feature>
<keyword evidence="7" id="KW-1185">Reference proteome</keyword>